<evidence type="ECO:0000313" key="2">
    <source>
        <dbReference type="EMBL" id="MFC5149003.1"/>
    </source>
</evidence>
<dbReference type="RefSeq" id="WP_382049299.1">
    <property type="nucleotide sequence ID" value="NZ_JBHSKJ010000022.1"/>
</dbReference>
<dbReference type="EMBL" id="JBHSKJ010000022">
    <property type="protein sequence ID" value="MFC5149003.1"/>
    <property type="molecule type" value="Genomic_DNA"/>
</dbReference>
<feature type="transmembrane region" description="Helical" evidence="1">
    <location>
        <begin position="81"/>
        <end position="102"/>
    </location>
</feature>
<evidence type="ECO:0000256" key="1">
    <source>
        <dbReference type="SAM" id="Phobius"/>
    </source>
</evidence>
<comment type="caution">
    <text evidence="2">The sequence shown here is derived from an EMBL/GenBank/DDBJ whole genome shotgun (WGS) entry which is preliminary data.</text>
</comment>
<keyword evidence="1" id="KW-0472">Membrane</keyword>
<keyword evidence="1" id="KW-0812">Transmembrane</keyword>
<keyword evidence="3" id="KW-1185">Reference proteome</keyword>
<proteinExistence type="predicted"/>
<keyword evidence="1" id="KW-1133">Transmembrane helix</keyword>
<accession>A0ABW0A5K1</accession>
<organism evidence="2 3">
    <name type="scientific">Streptomyces aureoversilis</name>
    <dbReference type="NCBI Taxonomy" id="67277"/>
    <lineage>
        <taxon>Bacteria</taxon>
        <taxon>Bacillati</taxon>
        <taxon>Actinomycetota</taxon>
        <taxon>Actinomycetes</taxon>
        <taxon>Kitasatosporales</taxon>
        <taxon>Streptomycetaceae</taxon>
        <taxon>Streptomyces</taxon>
    </lineage>
</organism>
<protein>
    <submittedName>
        <fullName evidence="2">Uncharacterized protein</fullName>
    </submittedName>
</protein>
<dbReference type="Proteomes" id="UP001596222">
    <property type="component" value="Unassembled WGS sequence"/>
</dbReference>
<gene>
    <name evidence="2" type="ORF">ACFPP6_30495</name>
</gene>
<sequence length="144" mass="15266">MPVRLDRFAIDDGHHSPRLIPDEDASSAAGAARFRATCSCGRMPRHRPGSPEEALAAHRAHVDTRLGPSRGPVWLPLEARLVLLLVGCFALFASSLLGSTAVTRYLHATGAASLSIRASGVLVGFLAAASLMVAVRRYIAPTRS</sequence>
<reference evidence="3" key="1">
    <citation type="journal article" date="2019" name="Int. J. Syst. Evol. Microbiol.">
        <title>The Global Catalogue of Microorganisms (GCM) 10K type strain sequencing project: providing services to taxonomists for standard genome sequencing and annotation.</title>
        <authorList>
            <consortium name="The Broad Institute Genomics Platform"/>
            <consortium name="The Broad Institute Genome Sequencing Center for Infectious Disease"/>
            <person name="Wu L."/>
            <person name="Ma J."/>
        </authorList>
    </citation>
    <scope>NUCLEOTIDE SEQUENCE [LARGE SCALE GENOMIC DNA]</scope>
    <source>
        <strain evidence="3">CGMCC 4.1641</strain>
    </source>
</reference>
<feature type="transmembrane region" description="Helical" evidence="1">
    <location>
        <begin position="114"/>
        <end position="135"/>
    </location>
</feature>
<name>A0ABW0A5K1_9ACTN</name>
<evidence type="ECO:0000313" key="3">
    <source>
        <dbReference type="Proteomes" id="UP001596222"/>
    </source>
</evidence>